<organism evidence="2 3">
    <name type="scientific">Stenomitos frigidus ULC18</name>
    <dbReference type="NCBI Taxonomy" id="2107698"/>
    <lineage>
        <taxon>Bacteria</taxon>
        <taxon>Bacillati</taxon>
        <taxon>Cyanobacteriota</taxon>
        <taxon>Cyanophyceae</taxon>
        <taxon>Leptolyngbyales</taxon>
        <taxon>Leptolyngbyaceae</taxon>
        <taxon>Stenomitos</taxon>
    </lineage>
</organism>
<proteinExistence type="predicted"/>
<feature type="region of interest" description="Disordered" evidence="1">
    <location>
        <begin position="166"/>
        <end position="189"/>
    </location>
</feature>
<protein>
    <submittedName>
        <fullName evidence="2">Uncharacterized protein</fullName>
    </submittedName>
</protein>
<accession>A0A2T1E193</accession>
<name>A0A2T1E193_9CYAN</name>
<feature type="compositionally biased region" description="Basic and acidic residues" evidence="1">
    <location>
        <begin position="172"/>
        <end position="185"/>
    </location>
</feature>
<dbReference type="OrthoDB" id="465609at2"/>
<dbReference type="Pfam" id="PF16734">
    <property type="entry name" value="Pilin_GH"/>
    <property type="match status" value="1"/>
</dbReference>
<dbReference type="RefSeq" id="WP_106257949.1">
    <property type="nucleotide sequence ID" value="NZ_CAWNSW010000071.1"/>
</dbReference>
<evidence type="ECO:0000256" key="1">
    <source>
        <dbReference type="SAM" id="MobiDB-lite"/>
    </source>
</evidence>
<evidence type="ECO:0000313" key="2">
    <source>
        <dbReference type="EMBL" id="PSB26533.1"/>
    </source>
</evidence>
<sequence>MTQPNLLELAKQGEPEAIATLINLTLEPKGVVAKAAIEDDCLYVFLSSARVLNAKTLVAFIQRGILRLEVPSIQQVQVYGQRFEDDQPLWVETFAIGGSPIAEALEALSHTSSSSPPIAYPSVVDADNSPSSLATPGTGWKQQWAERTLPLQASLGQALSTSKQFFARRRDRVAPPRDHTRREPFESSLDSQPVNYVKLSVLVTLAAFVTGGAVALIANSNTVGGDRKTSEKAPTIASGSQLTIKSGGEQLKDQQQSTARKYLETMNKAQQKFYRENSRFASTLEELERFAAVPFTSRSDYVYKLTVPSKTQSQLTAVPKADGLKSYTAAVSIAKLSNQAVAAICASQEAAKVPPLVFQSPEGTVQCPVEAAKAS</sequence>
<dbReference type="AlphaFoldDB" id="A0A2T1E193"/>
<evidence type="ECO:0000313" key="3">
    <source>
        <dbReference type="Proteomes" id="UP000239576"/>
    </source>
</evidence>
<dbReference type="EMBL" id="PVWK01000104">
    <property type="protein sequence ID" value="PSB26533.1"/>
    <property type="molecule type" value="Genomic_DNA"/>
</dbReference>
<dbReference type="InterPro" id="IPR031975">
    <property type="entry name" value="Pilin_GH"/>
</dbReference>
<reference evidence="2 3" key="2">
    <citation type="submission" date="2018-03" db="EMBL/GenBank/DDBJ databases">
        <title>The ancient ancestry and fast evolution of plastids.</title>
        <authorList>
            <person name="Moore K.R."/>
            <person name="Magnabosco C."/>
            <person name="Momper L."/>
            <person name="Gold D.A."/>
            <person name="Bosak T."/>
            <person name="Fournier G.P."/>
        </authorList>
    </citation>
    <scope>NUCLEOTIDE SEQUENCE [LARGE SCALE GENOMIC DNA]</scope>
    <source>
        <strain evidence="2 3">ULC18</strain>
    </source>
</reference>
<dbReference type="Proteomes" id="UP000239576">
    <property type="component" value="Unassembled WGS sequence"/>
</dbReference>
<keyword evidence="3" id="KW-1185">Reference proteome</keyword>
<comment type="caution">
    <text evidence="2">The sequence shown here is derived from an EMBL/GenBank/DDBJ whole genome shotgun (WGS) entry which is preliminary data.</text>
</comment>
<gene>
    <name evidence="2" type="ORF">C7B82_19475</name>
</gene>
<reference evidence="3" key="1">
    <citation type="submission" date="2018-02" db="EMBL/GenBank/DDBJ databases">
        <authorList>
            <person name="Moore K."/>
            <person name="Momper L."/>
        </authorList>
    </citation>
    <scope>NUCLEOTIDE SEQUENCE [LARGE SCALE GENOMIC DNA]</scope>
    <source>
        <strain evidence="3">ULC18</strain>
    </source>
</reference>